<dbReference type="InterPro" id="IPR042574">
    <property type="entry name" value="FucT_N_sf"/>
</dbReference>
<dbReference type="GO" id="GO:0008417">
    <property type="term" value="F:fucosyltransferase activity"/>
    <property type="evidence" value="ECO:0007669"/>
    <property type="project" value="InterPro"/>
</dbReference>
<dbReference type="Pfam" id="PF03016">
    <property type="entry name" value="Exostosin_GT47"/>
    <property type="match status" value="1"/>
</dbReference>
<evidence type="ECO:0000256" key="2">
    <source>
        <dbReference type="ARBA" id="ARBA00022676"/>
    </source>
</evidence>
<feature type="domain" description="Glycosyl transferase family 25" evidence="5">
    <location>
        <begin position="956"/>
        <end position="1137"/>
    </location>
</feature>
<evidence type="ECO:0000259" key="4">
    <source>
        <dbReference type="Pfam" id="PF00852"/>
    </source>
</evidence>
<name>A0A6C0ANR5_9ZZZZ</name>
<dbReference type="InterPro" id="IPR001503">
    <property type="entry name" value="Glyco_trans_10"/>
</dbReference>
<feature type="domain" description="Exostosin GT47" evidence="6">
    <location>
        <begin position="1359"/>
        <end position="1446"/>
    </location>
</feature>
<dbReference type="Pfam" id="PF10933">
    <property type="entry name" value="DUF2827"/>
    <property type="match status" value="1"/>
</dbReference>
<evidence type="ECO:0008006" key="8">
    <source>
        <dbReference type="Google" id="ProtNLM"/>
    </source>
</evidence>
<dbReference type="SUPFAM" id="SSF53756">
    <property type="entry name" value="UDP-Glycosyltransferase/glycogen phosphorylase"/>
    <property type="match status" value="1"/>
</dbReference>
<accession>A0A6C0ANR5</accession>
<protein>
    <recommendedName>
        <fullName evidence="8">Alpha-(1,3)-fucosyltransferase FucT N-terminal domain-containing protein</fullName>
    </recommendedName>
</protein>
<evidence type="ECO:0000256" key="1">
    <source>
        <dbReference type="ARBA" id="ARBA00008919"/>
    </source>
</evidence>
<dbReference type="InterPro" id="IPR055270">
    <property type="entry name" value="Glyco_tran_10_C"/>
</dbReference>
<dbReference type="Pfam" id="PF00852">
    <property type="entry name" value="Glyco_transf_10"/>
    <property type="match status" value="1"/>
</dbReference>
<evidence type="ECO:0000256" key="3">
    <source>
        <dbReference type="ARBA" id="ARBA00022679"/>
    </source>
</evidence>
<keyword evidence="3" id="KW-0808">Transferase</keyword>
<dbReference type="InterPro" id="IPR040911">
    <property type="entry name" value="Exostosin_GT47"/>
</dbReference>
<organism evidence="7">
    <name type="scientific">viral metagenome</name>
    <dbReference type="NCBI Taxonomy" id="1070528"/>
    <lineage>
        <taxon>unclassified sequences</taxon>
        <taxon>metagenomes</taxon>
        <taxon>organismal metagenomes</taxon>
    </lineage>
</organism>
<dbReference type="PANTHER" id="PTHR11929">
    <property type="entry name" value="ALPHA- 1,3 -FUCOSYLTRANSFERASE"/>
    <property type="match status" value="1"/>
</dbReference>
<proteinExistence type="inferred from homology"/>
<sequence length="1511" mass="173404">MKIGITVDIRHSIFSAGHPNSCIAIAEAFQVGGHDVVFLKRDQEKSWWDDVKALEADAPKCLAIDTLTGIDLVIEVAFLLTPVERLRFGRTVWYCRKPVIFEDLEATVFACREEGRDLEGLSEIWVADIFNNTDDLTYLKNLYSIPVRVVPWLWSPTIVEAHRKEKQSPVWKQVKDLISKETDKKTMWSLHITETNTSNTSSCVIPIVILKEFINSSKDCIEKISIHNTDHIAESKYFKENILDNCKIEAKLVGRQRIIDWTHEPYSIILSHSRFVPLKMANLEAAWVGLPLIHNNTVLRDFGCGLEKTYYENNSIENAVDAIGSIIRSIETIPYLNSLESLTELRTKILYRFSPEARAKEWLAMLTYKPSVSLINEDSKVDEQPSSSKRYTILFTDMWDQFNPAYNMFILAFREALEGIEINGYSLNTLPQGLKHDIHIFGPFGELWKRIEGPKVHYTGENTDPVTDKSVILNIGFNDIDNPSYFRLPIWMLGINWFNSDSSKLAEMKNPLPLPLEACTTVKPSTRSKFCAFIVSNPKNTIRNQAFHALTNYKKVDSAGKLYNNVGNGIFAGLGGGGGELKKYEFLKDYKFCLCYENESSDGYVTEKLLHAKAAGCIPIYWGASDVAKDFDERGFINLTECPEDLVARVKEIDESDELYTQMVSIPAIKPERIAELKSKFSDLVQRILGGHLLVTFATQKFWPSLIRWLDAVKLRMTSISDIKVRVYLGHDVIPEVLEATKEKYKFVSFIKIPTETPPGFDDFWAPQHYAWKLWIFKDICEDPRLKGSMVLYTDCGSVLIRWPTEWIKETRENKICFLEDSSQTNQPWCHSSFCSRLQVTDTELHSNQIWAGGIAFMHYNTGVTDFFAEAYRLACIRDVIVGEKWIVGSDNNVSGHRHDQSILSILSLRKRMKRFPLEKVYNHDSARSTYFGGQSIYVHRGEYKSHIPYMSGIDEVYIINLDRRPDRRSSFIENHPYFKGKVKRHMACDGLSLTLTPALAKLFKPNDFFWKKAVMGCAISHLKLWTMLQTDSQEMKTYLIMEDDARMNPEWTNAWAKVQGNLPVGWECIYLGGVLPPNKQGFELVKEPVIDGLCRIKPNTLFGQAEATRQFHFCTYAYILSRAGAKKLLDTIVEHNGIWTSADHVLFNSLDKMNVYCLDPLVAGASQDDDPAYINSDFNDFSRKDKFDSDLWNNDERFSSDEVAACLSLALPLQLAPPLQEIYEPIQKAQVRFLSLDTCNLTDSTIYEGEWLQELFGQTKFSLQSISSDTPLDPNDQLILFMQRPHWSKQLEWAKNLLKQGLTFKIIHCSDEFMQDPVEIYSLPGVEGIIRFYKRSSNLPNTLTIPLGYHWSSKAIKETAIENRLYTWSFTGTDWKQRSTQLEPLLAIECNFVKFFPDWNDPGQLNKDQYLELLQNTIFIPCPEGNNVETYRLYEALECGCIPVFTMLPAVLEDSGIPFLKTETWGQVADLIRYFLENPEQLNTYRDTILESWKTYKAKLKLSIKKWLLL</sequence>
<comment type="similarity">
    <text evidence="1">Belongs to the glycosyltransferase 10 family.</text>
</comment>
<reference evidence="7" key="1">
    <citation type="journal article" date="2020" name="Nature">
        <title>Giant virus diversity and host interactions through global metagenomics.</title>
        <authorList>
            <person name="Schulz F."/>
            <person name="Roux S."/>
            <person name="Paez-Espino D."/>
            <person name="Jungbluth S."/>
            <person name="Walsh D.A."/>
            <person name="Denef V.J."/>
            <person name="McMahon K.D."/>
            <person name="Konstantinidis K.T."/>
            <person name="Eloe-Fadrosh E.A."/>
            <person name="Kyrpides N.C."/>
            <person name="Woyke T."/>
        </authorList>
    </citation>
    <scope>NUCLEOTIDE SEQUENCE</scope>
    <source>
        <strain evidence="7">GVMAG-S-1101161-73</strain>
    </source>
</reference>
<evidence type="ECO:0000259" key="6">
    <source>
        <dbReference type="Pfam" id="PF03016"/>
    </source>
</evidence>
<keyword evidence="2" id="KW-0328">Glycosyltransferase</keyword>
<dbReference type="EMBL" id="MN740728">
    <property type="protein sequence ID" value="QHS81001.1"/>
    <property type="molecule type" value="Genomic_DNA"/>
</dbReference>
<dbReference type="Pfam" id="PF01755">
    <property type="entry name" value="Glyco_transf_25"/>
    <property type="match status" value="1"/>
</dbReference>
<dbReference type="InterPro" id="IPR021234">
    <property type="entry name" value="DUF2827"/>
</dbReference>
<dbReference type="GO" id="GO:0016020">
    <property type="term" value="C:membrane"/>
    <property type="evidence" value="ECO:0007669"/>
    <property type="project" value="InterPro"/>
</dbReference>
<evidence type="ECO:0000313" key="7">
    <source>
        <dbReference type="EMBL" id="QHS81001.1"/>
    </source>
</evidence>
<dbReference type="Gene3D" id="3.40.50.11660">
    <property type="entry name" value="Glycosyl transferase family 10, C-terminal domain"/>
    <property type="match status" value="1"/>
</dbReference>
<dbReference type="InterPro" id="IPR038577">
    <property type="entry name" value="GT10-like_C_sf"/>
</dbReference>
<dbReference type="InterPro" id="IPR002654">
    <property type="entry name" value="Glyco_trans_25"/>
</dbReference>
<evidence type="ECO:0000259" key="5">
    <source>
        <dbReference type="Pfam" id="PF01755"/>
    </source>
</evidence>
<dbReference type="Gene3D" id="3.40.50.11650">
    <property type="entry name" value="Glycosyl transferase family 10, N-terminal domain"/>
    <property type="match status" value="1"/>
</dbReference>
<feature type="domain" description="Fucosyltransferase C-terminal" evidence="4">
    <location>
        <begin position="526"/>
        <end position="662"/>
    </location>
</feature>
<dbReference type="PANTHER" id="PTHR11929:SF194">
    <property type="entry name" value="ALPHA-(1,3)-FUCOSYLTRANSFERASE 10"/>
    <property type="match status" value="1"/>
</dbReference>